<sequence length="52" mass="5843">MERLVRVLSRVPLHAVIIVIALIWVFPTLGVFVTSFRPAPDVAATGWWTALR</sequence>
<evidence type="ECO:0000256" key="1">
    <source>
        <dbReference type="SAM" id="Phobius"/>
    </source>
</evidence>
<evidence type="ECO:0000313" key="2">
    <source>
        <dbReference type="EMBL" id="TES86104.1"/>
    </source>
</evidence>
<protein>
    <submittedName>
        <fullName evidence="2">Carbohydrate ABC transporter permease</fullName>
    </submittedName>
</protein>
<keyword evidence="1" id="KW-0472">Membrane</keyword>
<comment type="caution">
    <text evidence="2">The sequence shown here is derived from an EMBL/GenBank/DDBJ whole genome shotgun (WGS) entry which is preliminary data.</text>
</comment>
<feature type="non-terminal residue" evidence="2">
    <location>
        <position position="52"/>
    </location>
</feature>
<dbReference type="EMBL" id="SOKU01000131">
    <property type="protein sequence ID" value="TES86104.1"/>
    <property type="molecule type" value="Genomic_DNA"/>
</dbReference>
<proteinExistence type="predicted"/>
<evidence type="ECO:0000313" key="3">
    <source>
        <dbReference type="Proteomes" id="UP000320781"/>
    </source>
</evidence>
<name>A0A523QK58_UNCAE</name>
<keyword evidence="1" id="KW-1133">Transmembrane helix</keyword>
<dbReference type="Proteomes" id="UP000320781">
    <property type="component" value="Unassembled WGS sequence"/>
</dbReference>
<accession>A0A523QK58</accession>
<feature type="transmembrane region" description="Helical" evidence="1">
    <location>
        <begin position="12"/>
        <end position="33"/>
    </location>
</feature>
<reference evidence="2 3" key="1">
    <citation type="submission" date="2019-03" db="EMBL/GenBank/DDBJ databases">
        <title>Metabolic potential of uncultured bacteria and archaea associated with petroleum seepage in deep-sea sediments.</title>
        <authorList>
            <person name="Dong X."/>
            <person name="Hubert C."/>
        </authorList>
    </citation>
    <scope>NUCLEOTIDE SEQUENCE [LARGE SCALE GENOMIC DNA]</scope>
    <source>
        <strain evidence="2">E44_bin92</strain>
    </source>
</reference>
<keyword evidence="1" id="KW-0812">Transmembrane</keyword>
<dbReference type="AlphaFoldDB" id="A0A523QK58"/>
<gene>
    <name evidence="2" type="ORF">E3J95_02745</name>
</gene>
<organism evidence="2 3">
    <name type="scientific">Aerophobetes bacterium</name>
    <dbReference type="NCBI Taxonomy" id="2030807"/>
    <lineage>
        <taxon>Bacteria</taxon>
        <taxon>Candidatus Aerophobota</taxon>
    </lineage>
</organism>